<dbReference type="PANTHER" id="PTHR34351">
    <property type="entry name" value="SLR1927 PROTEIN-RELATED"/>
    <property type="match status" value="1"/>
</dbReference>
<evidence type="ECO:0000259" key="1">
    <source>
        <dbReference type="Pfam" id="PF01882"/>
    </source>
</evidence>
<dbReference type="PANTHER" id="PTHR34351:SF2">
    <property type="entry name" value="DUF58 DOMAIN-CONTAINING PROTEIN"/>
    <property type="match status" value="1"/>
</dbReference>
<evidence type="ECO:0000313" key="2">
    <source>
        <dbReference type="EMBL" id="MST67079.1"/>
    </source>
</evidence>
<dbReference type="Proteomes" id="UP000440513">
    <property type="component" value="Unassembled WGS sequence"/>
</dbReference>
<protein>
    <submittedName>
        <fullName evidence="2">DUF58 domain-containing protein</fullName>
    </submittedName>
</protein>
<accession>A0A7X2P3Z6</accession>
<dbReference type="Pfam" id="PF01882">
    <property type="entry name" value="DUF58"/>
    <property type="match status" value="1"/>
</dbReference>
<organism evidence="2 3">
    <name type="scientific">Oliverpabstia intestinalis</name>
    <dbReference type="NCBI Taxonomy" id="2606633"/>
    <lineage>
        <taxon>Bacteria</taxon>
        <taxon>Bacillati</taxon>
        <taxon>Bacillota</taxon>
        <taxon>Clostridia</taxon>
        <taxon>Lachnospirales</taxon>
        <taxon>Lachnospiraceae</taxon>
        <taxon>Oliverpabstia</taxon>
    </lineage>
</organism>
<name>A0A7X2P3Z6_9FIRM</name>
<sequence length="374" mass="43585">MIIIVVLIGAFVMNAVLVKIYGHLWEKHLDARVEFQKEPSLEGRDAILTETIYNRKWLFLPVLQVGFQMHRNLRFADGENTSVSDQCYKRDIFSVGSYQKITRSISFYCSRRGYYELSQVELVTRSPLMNGKFYKTLESPDHFYVYPRMVDETRLEIPFQKIMGSVLSRKNLYEDPFEFRGIREYQPTDPMHKINWKVSARTDQWMVNLYDSTSAQEVVVLLDVEDETIWKFDAIHEEGIRLAAALVSRLLQNGIPAGIRTNGRDLKTKTCFSLEPGTGPQQVRALYEGLTRLDLDQKAEHMEVILDRLREEANRGNRTYVMISKNQRESCYDGFCRLLNEGGTGVWIATLYEDMEWKLPDSRNMTALRWEVAK</sequence>
<proteinExistence type="predicted"/>
<feature type="domain" description="DUF58" evidence="1">
    <location>
        <begin position="182"/>
        <end position="361"/>
    </location>
</feature>
<evidence type="ECO:0000313" key="3">
    <source>
        <dbReference type="Proteomes" id="UP000440513"/>
    </source>
</evidence>
<dbReference type="InterPro" id="IPR002881">
    <property type="entry name" value="DUF58"/>
</dbReference>
<gene>
    <name evidence="2" type="ORF">FYJ57_10165</name>
</gene>
<comment type="caution">
    <text evidence="2">The sequence shown here is derived from an EMBL/GenBank/DDBJ whole genome shotgun (WGS) entry which is preliminary data.</text>
</comment>
<dbReference type="EMBL" id="VUMS01000017">
    <property type="protein sequence ID" value="MST67079.1"/>
    <property type="molecule type" value="Genomic_DNA"/>
</dbReference>
<reference evidence="2 3" key="1">
    <citation type="submission" date="2019-08" db="EMBL/GenBank/DDBJ databases">
        <title>In-depth cultivation of the pig gut microbiome towards novel bacterial diversity and tailored functional studies.</title>
        <authorList>
            <person name="Wylensek D."/>
            <person name="Hitch T.C.A."/>
            <person name="Clavel T."/>
        </authorList>
    </citation>
    <scope>NUCLEOTIDE SEQUENCE [LARGE SCALE GENOMIC DNA]</scope>
    <source>
        <strain evidence="2 3">BSM-380-WT-5A</strain>
    </source>
</reference>
<dbReference type="AlphaFoldDB" id="A0A7X2P3Z6"/>
<dbReference type="RefSeq" id="WP_154432542.1">
    <property type="nucleotide sequence ID" value="NZ_JBQHRC010000002.1"/>
</dbReference>
<keyword evidence="3" id="KW-1185">Reference proteome</keyword>